<dbReference type="CDD" id="cd06267">
    <property type="entry name" value="PBP1_LacI_sugar_binding-like"/>
    <property type="match status" value="1"/>
</dbReference>
<keyword evidence="4" id="KW-0804">Transcription</keyword>
<evidence type="ECO:0000256" key="2">
    <source>
        <dbReference type="ARBA" id="ARBA00023015"/>
    </source>
</evidence>
<protein>
    <submittedName>
        <fullName evidence="6">LacI family transcriptional regulator</fullName>
    </submittedName>
</protein>
<name>A0ABX0F0C0_9BACL</name>
<keyword evidence="3" id="KW-0238">DNA-binding</keyword>
<sequence>MITIKDIAKAAGVSHTTVSRALNGSALIKPGTREKIAKIAADMNYVPNYSAKNLVTKKSNTIGLFFSSLEQGTSSSFLVDALKGIRQSLNENYMLTVSGIDEVDSYESVHPRRFDGLLIMSQSERDNRFIYHAKAAGIPLVVLNRQLDDPSIPNVASEDRRGGRAAAEHACEMGHRRIAIIEGRQGFKSADERRQGFIDGLLARGRAPDPLYFAQGDYSIESGRAAMEGLLALNDRPTAVFCCNDDMAIGAMNACYERGVRIPDELSLIGFDDMMFAAYTNPPLTTVRKSVAGIGREGTELLLRLMERSDAPIEQRFIGCELVRRESVADLRGQSRRS</sequence>
<dbReference type="PRINTS" id="PR00036">
    <property type="entry name" value="HTHLACI"/>
</dbReference>
<feature type="domain" description="HTH lacI-type" evidence="5">
    <location>
        <begin position="2"/>
        <end position="56"/>
    </location>
</feature>
<dbReference type="EMBL" id="JAAFGS010000001">
    <property type="protein sequence ID" value="NGZ74452.1"/>
    <property type="molecule type" value="Genomic_DNA"/>
</dbReference>
<dbReference type="Gene3D" id="1.10.260.40">
    <property type="entry name" value="lambda repressor-like DNA-binding domains"/>
    <property type="match status" value="1"/>
</dbReference>
<evidence type="ECO:0000259" key="5">
    <source>
        <dbReference type="PROSITE" id="PS50932"/>
    </source>
</evidence>
<dbReference type="Proteomes" id="UP000800303">
    <property type="component" value="Unassembled WGS sequence"/>
</dbReference>
<accession>A0ABX0F0C0</accession>
<comment type="caution">
    <text evidence="6">The sequence shown here is derived from an EMBL/GenBank/DDBJ whole genome shotgun (WGS) entry which is preliminary data.</text>
</comment>
<organism evidence="6 7">
    <name type="scientific">Saccharibacillus alkalitolerans</name>
    <dbReference type="NCBI Taxonomy" id="2705290"/>
    <lineage>
        <taxon>Bacteria</taxon>
        <taxon>Bacillati</taxon>
        <taxon>Bacillota</taxon>
        <taxon>Bacilli</taxon>
        <taxon>Bacillales</taxon>
        <taxon>Paenibacillaceae</taxon>
        <taxon>Saccharibacillus</taxon>
    </lineage>
</organism>
<dbReference type="Pfam" id="PF13377">
    <property type="entry name" value="Peripla_BP_3"/>
    <property type="match status" value="1"/>
</dbReference>
<dbReference type="Gene3D" id="3.40.50.2300">
    <property type="match status" value="2"/>
</dbReference>
<keyword evidence="1" id="KW-0678">Repressor</keyword>
<reference evidence="6 7" key="1">
    <citation type="submission" date="2020-01" db="EMBL/GenBank/DDBJ databases">
        <title>Polyphasic characterisation and genomic insights into a novel alkali tolerant bacterium VR-M41.</title>
        <authorList>
            <person name="Vemuluri V.R."/>
        </authorList>
    </citation>
    <scope>NUCLEOTIDE SEQUENCE [LARGE SCALE GENOMIC DNA]</scope>
    <source>
        <strain evidence="6 7">VR-M41</strain>
    </source>
</reference>
<evidence type="ECO:0000313" key="6">
    <source>
        <dbReference type="EMBL" id="NGZ74452.1"/>
    </source>
</evidence>
<proteinExistence type="predicted"/>
<dbReference type="Pfam" id="PF00356">
    <property type="entry name" value="LacI"/>
    <property type="match status" value="1"/>
</dbReference>
<dbReference type="SUPFAM" id="SSF47413">
    <property type="entry name" value="lambda repressor-like DNA-binding domains"/>
    <property type="match status" value="1"/>
</dbReference>
<dbReference type="PROSITE" id="PS50932">
    <property type="entry name" value="HTH_LACI_2"/>
    <property type="match status" value="1"/>
</dbReference>
<dbReference type="InterPro" id="IPR028082">
    <property type="entry name" value="Peripla_BP_I"/>
</dbReference>
<dbReference type="PANTHER" id="PTHR30146">
    <property type="entry name" value="LACI-RELATED TRANSCRIPTIONAL REPRESSOR"/>
    <property type="match status" value="1"/>
</dbReference>
<dbReference type="InterPro" id="IPR046335">
    <property type="entry name" value="LacI/GalR-like_sensor"/>
</dbReference>
<dbReference type="RefSeq" id="WP_166272670.1">
    <property type="nucleotide sequence ID" value="NZ_JAAFGS010000001.1"/>
</dbReference>
<dbReference type="InterPro" id="IPR000843">
    <property type="entry name" value="HTH_LacI"/>
</dbReference>
<dbReference type="SUPFAM" id="SSF53822">
    <property type="entry name" value="Periplasmic binding protein-like I"/>
    <property type="match status" value="1"/>
</dbReference>
<dbReference type="InterPro" id="IPR010982">
    <property type="entry name" value="Lambda_DNA-bd_dom_sf"/>
</dbReference>
<keyword evidence="7" id="KW-1185">Reference proteome</keyword>
<evidence type="ECO:0000313" key="7">
    <source>
        <dbReference type="Proteomes" id="UP000800303"/>
    </source>
</evidence>
<keyword evidence="2" id="KW-0805">Transcription regulation</keyword>
<dbReference type="PANTHER" id="PTHR30146:SF148">
    <property type="entry name" value="HTH-TYPE TRANSCRIPTIONAL REPRESSOR PURR-RELATED"/>
    <property type="match status" value="1"/>
</dbReference>
<dbReference type="PROSITE" id="PS00356">
    <property type="entry name" value="HTH_LACI_1"/>
    <property type="match status" value="1"/>
</dbReference>
<dbReference type="CDD" id="cd01392">
    <property type="entry name" value="HTH_LacI"/>
    <property type="match status" value="1"/>
</dbReference>
<gene>
    <name evidence="6" type="ORF">GYN08_03920</name>
</gene>
<evidence type="ECO:0000256" key="3">
    <source>
        <dbReference type="ARBA" id="ARBA00023125"/>
    </source>
</evidence>
<evidence type="ECO:0000256" key="4">
    <source>
        <dbReference type="ARBA" id="ARBA00023163"/>
    </source>
</evidence>
<dbReference type="SMART" id="SM00354">
    <property type="entry name" value="HTH_LACI"/>
    <property type="match status" value="1"/>
</dbReference>
<evidence type="ECO:0000256" key="1">
    <source>
        <dbReference type="ARBA" id="ARBA00022491"/>
    </source>
</evidence>